<evidence type="ECO:0000313" key="11">
    <source>
        <dbReference type="Proteomes" id="UP001151699"/>
    </source>
</evidence>
<keyword evidence="7" id="KW-0325">Glycoprotein</keyword>
<dbReference type="PROSITE" id="PS00649">
    <property type="entry name" value="G_PROTEIN_RECEP_F2_1"/>
    <property type="match status" value="1"/>
</dbReference>
<dbReference type="InterPro" id="IPR017983">
    <property type="entry name" value="GPCR_2_secretin-like_CS"/>
</dbReference>
<dbReference type="PANTHER" id="PTHR45620">
    <property type="entry name" value="PDF RECEPTOR-LIKE PROTEIN-RELATED"/>
    <property type="match status" value="1"/>
</dbReference>
<dbReference type="AlphaFoldDB" id="A0A9Q0RXQ4"/>
<comment type="similarity">
    <text evidence="2">Belongs to the G-protein coupled receptor 2 family.</text>
</comment>
<evidence type="ECO:0000256" key="2">
    <source>
        <dbReference type="ARBA" id="ARBA00005314"/>
    </source>
</evidence>
<dbReference type="Proteomes" id="UP001151699">
    <property type="component" value="Chromosome C"/>
</dbReference>
<dbReference type="GO" id="GO:0005886">
    <property type="term" value="C:plasma membrane"/>
    <property type="evidence" value="ECO:0007669"/>
    <property type="project" value="UniProtKB-SubCell"/>
</dbReference>
<feature type="transmembrane region" description="Helical" evidence="8">
    <location>
        <begin position="183"/>
        <end position="203"/>
    </location>
</feature>
<dbReference type="Gene3D" id="4.10.1240.10">
    <property type="entry name" value="GPCR, family 2, extracellular hormone receptor domain"/>
    <property type="match status" value="1"/>
</dbReference>
<feature type="non-terminal residue" evidence="10">
    <location>
        <position position="214"/>
    </location>
</feature>
<evidence type="ECO:0000259" key="9">
    <source>
        <dbReference type="PROSITE" id="PS50227"/>
    </source>
</evidence>
<reference evidence="10" key="1">
    <citation type="submission" date="2022-07" db="EMBL/GenBank/DDBJ databases">
        <authorList>
            <person name="Trinca V."/>
            <person name="Uliana J.V.C."/>
            <person name="Torres T.T."/>
            <person name="Ward R.J."/>
            <person name="Monesi N."/>
        </authorList>
    </citation>
    <scope>NUCLEOTIDE SEQUENCE</scope>
    <source>
        <strain evidence="10">HSMRA1968</strain>
        <tissue evidence="10">Whole embryos</tissue>
    </source>
</reference>
<evidence type="ECO:0000256" key="6">
    <source>
        <dbReference type="ARBA" id="ARBA00023136"/>
    </source>
</evidence>
<feature type="transmembrane region" description="Helical" evidence="8">
    <location>
        <begin position="149"/>
        <end position="171"/>
    </location>
</feature>
<dbReference type="Pfam" id="PF00002">
    <property type="entry name" value="7tm_2"/>
    <property type="match status" value="1"/>
</dbReference>
<dbReference type="InterPro" id="IPR050332">
    <property type="entry name" value="GPCR_2"/>
</dbReference>
<protein>
    <submittedName>
        <fullName evidence="10">Calcitonin gene-related peptide type 1 receptor</fullName>
    </submittedName>
</protein>
<sequence length="214" mass="24945">MKVVLTINSSGIVHLTESYVSNGKRNTNKTDTVMSNEEISPEVKELMTKLYRKCEKTHGNAHFNDKENQLYCPYRFDGYVCWPRTLAGTTVYEQCPNFVTGFNDNYLAYKECHKNGTWFTHPETGSEWSNYTTCVDVTDLAFRQFVNEFYVIGYILSLLTLVVSLIVFLSFRSLKCTRIRIHIQLFTSLALTCIAWLVWYKFIVERPDTIRYNS</sequence>
<accession>A0A9Q0RXQ4</accession>
<dbReference type="InterPro" id="IPR001879">
    <property type="entry name" value="GPCR_2_extracellular_dom"/>
</dbReference>
<keyword evidence="10" id="KW-0675">Receptor</keyword>
<keyword evidence="11" id="KW-1185">Reference proteome</keyword>
<dbReference type="Pfam" id="PF02793">
    <property type="entry name" value="HRM"/>
    <property type="match status" value="1"/>
</dbReference>
<organism evidence="10 11">
    <name type="scientific">Pseudolycoriella hygida</name>
    <dbReference type="NCBI Taxonomy" id="35572"/>
    <lineage>
        <taxon>Eukaryota</taxon>
        <taxon>Metazoa</taxon>
        <taxon>Ecdysozoa</taxon>
        <taxon>Arthropoda</taxon>
        <taxon>Hexapoda</taxon>
        <taxon>Insecta</taxon>
        <taxon>Pterygota</taxon>
        <taxon>Neoptera</taxon>
        <taxon>Endopterygota</taxon>
        <taxon>Diptera</taxon>
        <taxon>Nematocera</taxon>
        <taxon>Sciaroidea</taxon>
        <taxon>Sciaridae</taxon>
        <taxon>Pseudolycoriella</taxon>
    </lineage>
</organism>
<dbReference type="PROSITE" id="PS50227">
    <property type="entry name" value="G_PROTEIN_RECEP_F2_3"/>
    <property type="match status" value="1"/>
</dbReference>
<comment type="caution">
    <text evidence="10">The sequence shown here is derived from an EMBL/GenBank/DDBJ whole genome shotgun (WGS) entry which is preliminary data.</text>
</comment>
<dbReference type="GO" id="GO:0007188">
    <property type="term" value="P:adenylate cyclase-modulating G protein-coupled receptor signaling pathway"/>
    <property type="evidence" value="ECO:0007669"/>
    <property type="project" value="TreeGrafter"/>
</dbReference>
<keyword evidence="3" id="KW-1003">Cell membrane</keyword>
<evidence type="ECO:0000256" key="7">
    <source>
        <dbReference type="ARBA" id="ARBA00023180"/>
    </source>
</evidence>
<evidence type="ECO:0000256" key="1">
    <source>
        <dbReference type="ARBA" id="ARBA00004651"/>
    </source>
</evidence>
<dbReference type="EMBL" id="WJQU01000004">
    <property type="protein sequence ID" value="KAJ6636447.1"/>
    <property type="molecule type" value="Genomic_DNA"/>
</dbReference>
<evidence type="ECO:0000256" key="8">
    <source>
        <dbReference type="SAM" id="Phobius"/>
    </source>
</evidence>
<keyword evidence="5 8" id="KW-1133">Transmembrane helix</keyword>
<evidence type="ECO:0000313" key="10">
    <source>
        <dbReference type="EMBL" id="KAJ6636447.1"/>
    </source>
</evidence>
<dbReference type="InterPro" id="IPR036445">
    <property type="entry name" value="GPCR_2_extracell_dom_sf"/>
</dbReference>
<evidence type="ECO:0000256" key="4">
    <source>
        <dbReference type="ARBA" id="ARBA00022692"/>
    </source>
</evidence>
<dbReference type="InterPro" id="IPR000832">
    <property type="entry name" value="GPCR_2_secretin-like"/>
</dbReference>
<dbReference type="PANTHER" id="PTHR45620:SF43">
    <property type="entry name" value="HECTOR, ISOFORM A"/>
    <property type="match status" value="1"/>
</dbReference>
<name>A0A9Q0RXQ4_9DIPT</name>
<comment type="subcellular location">
    <subcellularLocation>
        <location evidence="1">Cell membrane</location>
        <topology evidence="1">Multi-pass membrane protein</topology>
    </subcellularLocation>
</comment>
<dbReference type="GO" id="GO:0008528">
    <property type="term" value="F:G protein-coupled peptide receptor activity"/>
    <property type="evidence" value="ECO:0007669"/>
    <property type="project" value="TreeGrafter"/>
</dbReference>
<evidence type="ECO:0000256" key="5">
    <source>
        <dbReference type="ARBA" id="ARBA00022989"/>
    </source>
</evidence>
<proteinExistence type="inferred from homology"/>
<dbReference type="PRINTS" id="PR00249">
    <property type="entry name" value="GPCRSECRETIN"/>
</dbReference>
<dbReference type="SMART" id="SM00008">
    <property type="entry name" value="HormR"/>
    <property type="match status" value="1"/>
</dbReference>
<keyword evidence="4 8" id="KW-0812">Transmembrane</keyword>
<dbReference type="OrthoDB" id="16753at2759"/>
<feature type="domain" description="G-protein coupled receptors family 2 profile 1" evidence="9">
    <location>
        <begin position="53"/>
        <end position="138"/>
    </location>
</feature>
<gene>
    <name evidence="10" type="primary">calcrl</name>
    <name evidence="10" type="ORF">Bhyg_15037</name>
</gene>
<evidence type="ECO:0000256" key="3">
    <source>
        <dbReference type="ARBA" id="ARBA00022475"/>
    </source>
</evidence>
<keyword evidence="6 8" id="KW-0472">Membrane</keyword>
<dbReference type="SUPFAM" id="SSF111418">
    <property type="entry name" value="Hormone receptor domain"/>
    <property type="match status" value="1"/>
</dbReference>
<dbReference type="Gene3D" id="1.20.1070.10">
    <property type="entry name" value="Rhodopsin 7-helix transmembrane proteins"/>
    <property type="match status" value="1"/>
</dbReference>